<dbReference type="PANTHER" id="PTHR43294:SF21">
    <property type="entry name" value="CATION TRANSPORTING ATPASE"/>
    <property type="match status" value="1"/>
</dbReference>
<dbReference type="GO" id="GO:0005524">
    <property type="term" value="F:ATP binding"/>
    <property type="evidence" value="ECO:0007669"/>
    <property type="project" value="UniProtKB-KW"/>
</dbReference>
<keyword evidence="13" id="KW-1185">Reference proteome</keyword>
<keyword evidence="5" id="KW-0547">Nucleotide-binding</keyword>
<dbReference type="InterPro" id="IPR036412">
    <property type="entry name" value="HAD-like_sf"/>
</dbReference>
<dbReference type="SUPFAM" id="SSF81665">
    <property type="entry name" value="Calcium ATPase, transmembrane domain M"/>
    <property type="match status" value="1"/>
</dbReference>
<evidence type="ECO:0000256" key="2">
    <source>
        <dbReference type="ARBA" id="ARBA00005675"/>
    </source>
</evidence>
<feature type="domain" description="Cation-transporting P-type ATPase N-terminal" evidence="11">
    <location>
        <begin position="138"/>
        <end position="211"/>
    </location>
</feature>
<accession>A0A5Q0BJE9</accession>
<evidence type="ECO:0000256" key="4">
    <source>
        <dbReference type="ARBA" id="ARBA00022692"/>
    </source>
</evidence>
<dbReference type="InterPro" id="IPR004014">
    <property type="entry name" value="ATPase_P-typ_cation-transptr_N"/>
</dbReference>
<dbReference type="InterPro" id="IPR023214">
    <property type="entry name" value="HAD_sf"/>
</dbReference>
<evidence type="ECO:0000313" key="12">
    <source>
        <dbReference type="EMBL" id="QFY43930.1"/>
    </source>
</evidence>
<evidence type="ECO:0000256" key="1">
    <source>
        <dbReference type="ARBA" id="ARBA00004651"/>
    </source>
</evidence>
<dbReference type="InterPro" id="IPR006121">
    <property type="entry name" value="HMA_dom"/>
</dbReference>
<evidence type="ECO:0000256" key="8">
    <source>
        <dbReference type="ARBA" id="ARBA00022989"/>
    </source>
</evidence>
<dbReference type="FunCoup" id="A0A5Q0BJE9">
    <property type="interactions" value="241"/>
</dbReference>
<evidence type="ECO:0000256" key="3">
    <source>
        <dbReference type="ARBA" id="ARBA00022475"/>
    </source>
</evidence>
<dbReference type="GO" id="GO:0016887">
    <property type="term" value="F:ATP hydrolysis activity"/>
    <property type="evidence" value="ECO:0007669"/>
    <property type="project" value="InterPro"/>
</dbReference>
<dbReference type="OrthoDB" id="9814270at2"/>
<dbReference type="PRINTS" id="PR00120">
    <property type="entry name" value="HATPASE"/>
</dbReference>
<dbReference type="GO" id="GO:0015662">
    <property type="term" value="F:P-type ion transporter activity"/>
    <property type="evidence" value="ECO:0007669"/>
    <property type="project" value="UniProtKB-ARBA"/>
</dbReference>
<feature type="transmembrane region" description="Helical" evidence="10">
    <location>
        <begin position="376"/>
        <end position="397"/>
    </location>
</feature>
<comment type="subcellular location">
    <subcellularLocation>
        <location evidence="1">Cell membrane</location>
        <topology evidence="1">Multi-pass membrane protein</topology>
    </subcellularLocation>
</comment>
<dbReference type="InterPro" id="IPR018303">
    <property type="entry name" value="ATPase_P-typ_P_site"/>
</dbReference>
<feature type="transmembrane region" description="Helical" evidence="10">
    <location>
        <begin position="211"/>
        <end position="231"/>
    </location>
</feature>
<evidence type="ECO:0000256" key="9">
    <source>
        <dbReference type="ARBA" id="ARBA00023136"/>
    </source>
</evidence>
<keyword evidence="6" id="KW-0067">ATP-binding</keyword>
<dbReference type="RefSeq" id="WP_153249905.1">
    <property type="nucleotide sequence ID" value="NZ_CP044205.1"/>
</dbReference>
<protein>
    <submittedName>
        <fullName evidence="12">HAD-IC family P-type ATPase</fullName>
    </submittedName>
</protein>
<dbReference type="PANTHER" id="PTHR43294">
    <property type="entry name" value="SODIUM/POTASSIUM-TRANSPORTING ATPASE SUBUNIT ALPHA"/>
    <property type="match status" value="1"/>
</dbReference>
<dbReference type="InParanoid" id="A0A5Q0BJE9"/>
<dbReference type="Gene3D" id="3.40.1110.10">
    <property type="entry name" value="Calcium-transporting ATPase, cytoplasmic domain N"/>
    <property type="match status" value="1"/>
</dbReference>
<dbReference type="Gene3D" id="1.20.1110.10">
    <property type="entry name" value="Calcium-transporting ATPase, transmembrane domain"/>
    <property type="match status" value="1"/>
</dbReference>
<reference evidence="12 13" key="1">
    <citation type="submission" date="2019-09" db="EMBL/GenBank/DDBJ databases">
        <title>Ecophysiology of the spiral-shaped methanotroph Methylospira mobilis as revealed by the complete genome sequence.</title>
        <authorList>
            <person name="Oshkin I.Y."/>
            <person name="Dedysh S.N."/>
            <person name="Miroshnikov K."/>
            <person name="Danilova O.V."/>
            <person name="Hakobyan A."/>
            <person name="Liesack W."/>
        </authorList>
    </citation>
    <scope>NUCLEOTIDE SEQUENCE [LARGE SCALE GENOMIC DNA]</scope>
    <source>
        <strain evidence="12 13">Shm1</strain>
    </source>
</reference>
<dbReference type="InterPro" id="IPR006068">
    <property type="entry name" value="ATPase_P-typ_cation-transptr_C"/>
</dbReference>
<dbReference type="NCBIfam" id="TIGR01494">
    <property type="entry name" value="ATPase_P-type"/>
    <property type="match status" value="2"/>
</dbReference>
<dbReference type="Pfam" id="PF00122">
    <property type="entry name" value="E1-E2_ATPase"/>
    <property type="match status" value="1"/>
</dbReference>
<dbReference type="Pfam" id="PF00690">
    <property type="entry name" value="Cation_ATPase_N"/>
    <property type="match status" value="1"/>
</dbReference>
<dbReference type="SFLD" id="SFLDS00003">
    <property type="entry name" value="Haloacid_Dehalogenase"/>
    <property type="match status" value="1"/>
</dbReference>
<gene>
    <name evidence="12" type="ORF">F6R98_15895</name>
</gene>
<dbReference type="SFLD" id="SFLDG00002">
    <property type="entry name" value="C1.7:_P-type_atpase_like"/>
    <property type="match status" value="1"/>
</dbReference>
<dbReference type="EMBL" id="CP044205">
    <property type="protein sequence ID" value="QFY43930.1"/>
    <property type="molecule type" value="Genomic_DNA"/>
</dbReference>
<proteinExistence type="inferred from homology"/>
<keyword evidence="8 10" id="KW-1133">Transmembrane helix</keyword>
<evidence type="ECO:0000259" key="11">
    <source>
        <dbReference type="SMART" id="SM00831"/>
    </source>
</evidence>
<dbReference type="GO" id="GO:0046872">
    <property type="term" value="F:metal ion binding"/>
    <property type="evidence" value="ECO:0007669"/>
    <property type="project" value="InterPro"/>
</dbReference>
<dbReference type="GO" id="GO:0005886">
    <property type="term" value="C:plasma membrane"/>
    <property type="evidence" value="ECO:0007669"/>
    <property type="project" value="UniProtKB-SubCell"/>
</dbReference>
<dbReference type="InterPro" id="IPR044492">
    <property type="entry name" value="P_typ_ATPase_HD_dom"/>
</dbReference>
<dbReference type="SUPFAM" id="SSF81660">
    <property type="entry name" value="Metal cation-transporting ATPase, ATP-binding domain N"/>
    <property type="match status" value="1"/>
</dbReference>
<dbReference type="Pfam" id="PF00689">
    <property type="entry name" value="Cation_ATPase_C"/>
    <property type="match status" value="1"/>
</dbReference>
<dbReference type="AlphaFoldDB" id="A0A5Q0BJE9"/>
<dbReference type="PROSITE" id="PS00154">
    <property type="entry name" value="ATPASE_E1_E2"/>
    <property type="match status" value="1"/>
</dbReference>
<comment type="similarity">
    <text evidence="2">Belongs to the cation transport ATPase (P-type) (TC 3.A.3) family. Type IIA subfamily.</text>
</comment>
<dbReference type="SMART" id="SM00831">
    <property type="entry name" value="Cation_ATPase_N"/>
    <property type="match status" value="1"/>
</dbReference>
<dbReference type="InterPro" id="IPR023299">
    <property type="entry name" value="ATPase_P-typ_cyto_dom_N"/>
</dbReference>
<keyword evidence="7" id="KW-1278">Translocase</keyword>
<evidence type="ECO:0000256" key="5">
    <source>
        <dbReference type="ARBA" id="ARBA00022741"/>
    </source>
</evidence>
<dbReference type="Gene3D" id="3.40.50.1000">
    <property type="entry name" value="HAD superfamily/HAD-like"/>
    <property type="match status" value="1"/>
</dbReference>
<dbReference type="Proteomes" id="UP000325755">
    <property type="component" value="Chromosome"/>
</dbReference>
<evidence type="ECO:0000256" key="6">
    <source>
        <dbReference type="ARBA" id="ARBA00022840"/>
    </source>
</evidence>
<dbReference type="SUPFAM" id="SSF56784">
    <property type="entry name" value="HAD-like"/>
    <property type="match status" value="1"/>
</dbReference>
<dbReference type="SUPFAM" id="SSF81653">
    <property type="entry name" value="Calcium ATPase, transduction domain A"/>
    <property type="match status" value="1"/>
</dbReference>
<dbReference type="InterPro" id="IPR050510">
    <property type="entry name" value="Cation_transp_ATPase_P-type"/>
</dbReference>
<name>A0A5Q0BJE9_9GAMM</name>
<evidence type="ECO:0000256" key="7">
    <source>
        <dbReference type="ARBA" id="ARBA00022967"/>
    </source>
</evidence>
<dbReference type="Pfam" id="PF13246">
    <property type="entry name" value="Cation_ATPase"/>
    <property type="match status" value="1"/>
</dbReference>
<dbReference type="PRINTS" id="PR00119">
    <property type="entry name" value="CATATPASE"/>
</dbReference>
<dbReference type="InterPro" id="IPR023298">
    <property type="entry name" value="ATPase_P-typ_TM_dom_sf"/>
</dbReference>
<organism evidence="12 13">
    <name type="scientific">Candidatus Methylospira mobilis</name>
    <dbReference type="NCBI Taxonomy" id="1808979"/>
    <lineage>
        <taxon>Bacteria</taxon>
        <taxon>Pseudomonadati</taxon>
        <taxon>Pseudomonadota</taxon>
        <taxon>Gammaproteobacteria</taxon>
        <taxon>Methylococcales</taxon>
        <taxon>Methylococcaceae</taxon>
        <taxon>Candidatus Methylospira</taxon>
    </lineage>
</organism>
<dbReference type="KEGG" id="mmob:F6R98_15895"/>
<evidence type="ECO:0000313" key="13">
    <source>
        <dbReference type="Proteomes" id="UP000325755"/>
    </source>
</evidence>
<dbReference type="InterPro" id="IPR001757">
    <property type="entry name" value="P_typ_ATPase"/>
</dbReference>
<keyword evidence="3" id="KW-1003">Cell membrane</keyword>
<keyword evidence="9 10" id="KW-0472">Membrane</keyword>
<dbReference type="InterPro" id="IPR059000">
    <property type="entry name" value="ATPase_P-type_domA"/>
</dbReference>
<dbReference type="CDD" id="cd00371">
    <property type="entry name" value="HMA"/>
    <property type="match status" value="1"/>
</dbReference>
<dbReference type="Gene3D" id="2.70.150.10">
    <property type="entry name" value="Calcium-transporting ATPase, cytoplasmic transduction domain A"/>
    <property type="match status" value="1"/>
</dbReference>
<keyword evidence="4 10" id="KW-0812">Transmembrane</keyword>
<dbReference type="SFLD" id="SFLDF00027">
    <property type="entry name" value="p-type_atpase"/>
    <property type="match status" value="1"/>
</dbReference>
<dbReference type="InterPro" id="IPR008250">
    <property type="entry name" value="ATPase_P-typ_transduc_dom_A_sf"/>
</dbReference>
<sequence>MAAQHLHHPIVSDRLKVVHQGAPGRVRIKVFGLLRSDPLKLEIEKTLSQSTFVKSVSVNILTGNVLIQYQPHIPVQTVVNTLEGALVDYPAGYKGTLPAEKIQVSSPERGGLFDRFKKTTVENGPSVAVTGNLQPQGKWHIESADFAAKQLGSTVQGISSSEAGTRLAYYGPNALSVSKPRSKLAMFAGQFMSPPVALLGISGAISIATGGFLDAIVIAGVVMLNAVIGYITESQAEKTINALGKMTPLHTLVLRDGEITQVAMADIVCGDVMVLSQGTFVAADARIISSNKLTVDESALTGESMPISKNHEFVGNDDTPLADRKNMVYMGTIVSGGNGLAMVVSTGSNTEIGTIQSLVGNVETPDTPMQKQLDQLGTQLAVVSAGLCAGMFCVGLLRGTPWLQMLTSAISLAVAAVPEGLPAVATTTLALGIGKMQQKNVLVRQLPAVESLGSVQVICLDKTGTLTMNIMSMVTIKTPIHDLIIQKDVLYKEGVRIEATRFDEVAKILTMVSLCSEVVVNGEDSSKWEGSPTECALVRTAVVGGLDVNQLRAAKPWVKTLHRAEGRPFMATVHKDGDKYLYAVKGSPSEVLALCRQQEVNGVLEELDEDRRALVAEQNHQLAKDALRVLGVAYRYADTDEIGETPSDLIWLGLSGMEDALRPGVAELMDQFHAAGIDTVMITGDQSATAASVGTRLRLANNRPLEVIDSSRLDKLEPEILQSLVKDTTVFARVSPAHKVKIVQALQATGRIVAMTGDGVNDGPALKASNVGVAMGDMGSDVARAAADVVLKDDNISTMITAVEQGRTIYSNIRKSLRFLLSSNMGEIEIMFIGTALGMGEVLSPIQILWINLLTDILPAMALSMEPPESDVLTQKPRDPKRSIIEKDDFKKMFRESLVMSAGALGVYGFSGLRYGFGPQASTNLFMTITIGQLLNAIGARSETTTVFNRERPTNPYLNQAVIGSMIVQVLTLAVPQLRTLLRLAPVGPIDIAAIAAGSICPMLVNETLKKIQSR</sequence>
<evidence type="ECO:0000256" key="10">
    <source>
        <dbReference type="SAM" id="Phobius"/>
    </source>
</evidence>